<feature type="region of interest" description="Disordered" evidence="1">
    <location>
        <begin position="525"/>
        <end position="551"/>
    </location>
</feature>
<reference evidence="4" key="1">
    <citation type="submission" date="2011-08" db="EMBL/GenBank/DDBJ databases">
        <authorList>
            <person name="Rombauts S."/>
        </authorList>
    </citation>
    <scope>NUCLEOTIDE SEQUENCE</scope>
    <source>
        <strain evidence="4">London</strain>
    </source>
</reference>
<dbReference type="SMART" id="SM00451">
    <property type="entry name" value="ZnF_U1"/>
    <property type="match status" value="3"/>
</dbReference>
<dbReference type="PANTHER" id="PTHR45762:SF3">
    <property type="entry name" value="ZINC-FINGER PROTEIN AT 72D, ISOFORM B"/>
    <property type="match status" value="1"/>
</dbReference>
<dbReference type="OrthoDB" id="6496117at2759"/>
<dbReference type="GO" id="GO:0003727">
    <property type="term" value="F:single-stranded RNA binding"/>
    <property type="evidence" value="ECO:0007669"/>
    <property type="project" value="TreeGrafter"/>
</dbReference>
<feature type="domain" description="U1-type" evidence="2">
    <location>
        <begin position="264"/>
        <end position="298"/>
    </location>
</feature>
<proteinExistence type="predicted"/>
<keyword evidence="4" id="KW-1185">Reference proteome</keyword>
<evidence type="ECO:0000313" key="3">
    <source>
        <dbReference type="EnsemblMetazoa" id="tetur01g16220.1"/>
    </source>
</evidence>
<dbReference type="InterPro" id="IPR003604">
    <property type="entry name" value="Matrin/U1-like-C_Znf_C2H2"/>
</dbReference>
<feature type="region of interest" description="Disordered" evidence="1">
    <location>
        <begin position="86"/>
        <end position="160"/>
    </location>
</feature>
<feature type="compositionally biased region" description="Polar residues" evidence="1">
    <location>
        <begin position="133"/>
        <end position="142"/>
    </location>
</feature>
<gene>
    <name evidence="3" type="primary">107366501</name>
</gene>
<dbReference type="HOGENOM" id="CLU_494625_0_0_1"/>
<dbReference type="EnsemblMetazoa" id="tetur01g16220.1">
    <property type="protein sequence ID" value="tetur01g16220.1"/>
    <property type="gene ID" value="tetur01g16220"/>
</dbReference>
<dbReference type="Proteomes" id="UP000015104">
    <property type="component" value="Unassembled WGS sequence"/>
</dbReference>
<feature type="region of interest" description="Disordered" evidence="1">
    <location>
        <begin position="303"/>
        <end position="322"/>
    </location>
</feature>
<dbReference type="SUPFAM" id="SSF57667">
    <property type="entry name" value="beta-beta-alpha zinc fingers"/>
    <property type="match status" value="1"/>
</dbReference>
<feature type="compositionally biased region" description="Polar residues" evidence="1">
    <location>
        <begin position="539"/>
        <end position="551"/>
    </location>
</feature>
<evidence type="ECO:0000313" key="4">
    <source>
        <dbReference type="Proteomes" id="UP000015104"/>
    </source>
</evidence>
<evidence type="ECO:0000259" key="2">
    <source>
        <dbReference type="SMART" id="SM00451"/>
    </source>
</evidence>
<name>T1JU18_TETUR</name>
<dbReference type="eggNOG" id="ENOG502QW6J">
    <property type="taxonomic scope" value="Eukaryota"/>
</dbReference>
<evidence type="ECO:0000256" key="1">
    <source>
        <dbReference type="SAM" id="MobiDB-lite"/>
    </source>
</evidence>
<accession>T1JU18</accession>
<dbReference type="EMBL" id="CAEY01000486">
    <property type="status" value="NOT_ANNOTATED_CDS"/>
    <property type="molecule type" value="Genomic_DNA"/>
</dbReference>
<feature type="domain" description="U1-type" evidence="2">
    <location>
        <begin position="175"/>
        <end position="209"/>
    </location>
</feature>
<feature type="compositionally biased region" description="Basic and acidic residues" evidence="1">
    <location>
        <begin position="303"/>
        <end position="319"/>
    </location>
</feature>
<feature type="compositionally biased region" description="Polar residues" evidence="1">
    <location>
        <begin position="115"/>
        <end position="124"/>
    </location>
</feature>
<feature type="domain" description="U1-type" evidence="2">
    <location>
        <begin position="356"/>
        <end position="389"/>
    </location>
</feature>
<dbReference type="PANTHER" id="PTHR45762">
    <property type="entry name" value="ZINC FINGER RNA-BINDING PROTEIN"/>
    <property type="match status" value="1"/>
</dbReference>
<sequence length="551" mass="62272">MAFRRQFFNDSPYYRSDIQNSPNFRNDSFALRTGPPQNPLDLNRGPGYLGISFNDHKMTPEPKYVNNFGSYSAIRKDPPMFSGFEAKRPLFSSGPGGYPDSGPFLEEQSNKRFKQNFQPSTPRQYVNKGPVPATQQRNQGGTKPTLDKPKPPPPSAEKLQSLEKSGLLPTPDSNGNSFHCYYCDAFCNSLITAECHIDSPKHKKHMTEPNEKLQGIDMKFVMKTDKITDVSVLKARKEELKRLTDEQKTKYVEQQVRLKNGIGGEAYYCLLCNSPLNSTKVIDPHITSLRHIAFYETHKAEVEKAEKEKEEEAKKDKLDGPASDKVTLDEQLKLVKVSVIGLEEIVEYIDPENEDMRLYECTLCKVFNNAATVVNHVIGFKHRVNYIKKARPLEAWSFSERTRETMALAQSKAKEIEEADGRKRWTVKNEKPKIPANVSVSPTKKVNLKEIHEQVTQPESNGPSVLDTFTSYKIENDSDAQKAVEVVNSLIDSLLKYKLSKFPAEMRTVLASKLINEGIKTSLDKPLVNGVGDSEESNQDNSQKETPITKE</sequence>
<dbReference type="GO" id="GO:0003725">
    <property type="term" value="F:double-stranded RNA binding"/>
    <property type="evidence" value="ECO:0007669"/>
    <property type="project" value="TreeGrafter"/>
</dbReference>
<organism evidence="3 4">
    <name type="scientific">Tetranychus urticae</name>
    <name type="common">Two-spotted spider mite</name>
    <dbReference type="NCBI Taxonomy" id="32264"/>
    <lineage>
        <taxon>Eukaryota</taxon>
        <taxon>Metazoa</taxon>
        <taxon>Ecdysozoa</taxon>
        <taxon>Arthropoda</taxon>
        <taxon>Chelicerata</taxon>
        <taxon>Arachnida</taxon>
        <taxon>Acari</taxon>
        <taxon>Acariformes</taxon>
        <taxon>Trombidiformes</taxon>
        <taxon>Prostigmata</taxon>
        <taxon>Eleutherengona</taxon>
        <taxon>Raphignathae</taxon>
        <taxon>Tetranychoidea</taxon>
        <taxon>Tetranychidae</taxon>
        <taxon>Tetranychus</taxon>
    </lineage>
</organism>
<dbReference type="AlphaFoldDB" id="T1JU18"/>
<dbReference type="GO" id="GO:0071011">
    <property type="term" value="C:precatalytic spliceosome"/>
    <property type="evidence" value="ECO:0007669"/>
    <property type="project" value="TreeGrafter"/>
</dbReference>
<protein>
    <recommendedName>
        <fullName evidence="2">U1-type domain-containing protein</fullName>
    </recommendedName>
</protein>
<reference evidence="3" key="2">
    <citation type="submission" date="2015-06" db="UniProtKB">
        <authorList>
            <consortium name="EnsemblMetazoa"/>
        </authorList>
    </citation>
    <scope>IDENTIFICATION</scope>
</reference>
<dbReference type="KEGG" id="tut:107366501"/>
<dbReference type="OMA" id="AECHIDS"/>
<dbReference type="GO" id="GO:0008270">
    <property type="term" value="F:zinc ion binding"/>
    <property type="evidence" value="ECO:0007669"/>
    <property type="project" value="InterPro"/>
</dbReference>
<dbReference type="InterPro" id="IPR036236">
    <property type="entry name" value="Znf_C2H2_sf"/>
</dbReference>